<dbReference type="InterPro" id="IPR013083">
    <property type="entry name" value="Znf_RING/FYVE/PHD"/>
</dbReference>
<dbReference type="GO" id="GO:0005737">
    <property type="term" value="C:cytoplasm"/>
    <property type="evidence" value="ECO:0000318"/>
    <property type="project" value="GO_Central"/>
</dbReference>
<dbReference type="PANTHER" id="PTHR14155:SF610">
    <property type="entry name" value="OS01G0755700 PROTEIN"/>
    <property type="match status" value="1"/>
</dbReference>
<evidence type="ECO:0000256" key="1">
    <source>
        <dbReference type="ARBA" id="ARBA00000900"/>
    </source>
</evidence>
<dbReference type="EC" id="2.3.2.27" evidence="2"/>
<dbReference type="InterPro" id="IPR053238">
    <property type="entry name" value="RING-H2_zinc_finger"/>
</dbReference>
<dbReference type="InterPro" id="IPR001841">
    <property type="entry name" value="Znf_RING"/>
</dbReference>
<feature type="domain" description="RING-type" evidence="8">
    <location>
        <begin position="48"/>
        <end position="90"/>
    </location>
</feature>
<dbReference type="Gene3D" id="3.30.40.10">
    <property type="entry name" value="Zinc/RING finger domain, C3HC4 (zinc finger)"/>
    <property type="match status" value="1"/>
</dbReference>
<keyword evidence="5" id="KW-0862">Zinc</keyword>
<evidence type="ECO:0000256" key="3">
    <source>
        <dbReference type="ARBA" id="ARBA00022723"/>
    </source>
</evidence>
<dbReference type="HOGENOM" id="CLU_171417_0_0_1"/>
<evidence type="ECO:0000256" key="2">
    <source>
        <dbReference type="ARBA" id="ARBA00012483"/>
    </source>
</evidence>
<gene>
    <name evidence="9" type="ORF">AMTR_s00056p00124260</name>
</gene>
<keyword evidence="3" id="KW-0479">Metal-binding</keyword>
<keyword evidence="4 7" id="KW-0863">Zinc-finger</keyword>
<reference evidence="10" key="1">
    <citation type="journal article" date="2013" name="Science">
        <title>The Amborella genome and the evolution of flowering plants.</title>
        <authorList>
            <consortium name="Amborella Genome Project"/>
        </authorList>
    </citation>
    <scope>NUCLEOTIDE SEQUENCE [LARGE SCALE GENOMIC DNA]</scope>
</reference>
<accession>U5D178</accession>
<dbReference type="Pfam" id="PF13639">
    <property type="entry name" value="zf-RING_2"/>
    <property type="match status" value="1"/>
</dbReference>
<evidence type="ECO:0000256" key="4">
    <source>
        <dbReference type="ARBA" id="ARBA00022771"/>
    </source>
</evidence>
<dbReference type="GO" id="GO:0061630">
    <property type="term" value="F:ubiquitin protein ligase activity"/>
    <property type="evidence" value="ECO:0000318"/>
    <property type="project" value="GO_Central"/>
</dbReference>
<dbReference type="SUPFAM" id="SSF57850">
    <property type="entry name" value="RING/U-box"/>
    <property type="match status" value="1"/>
</dbReference>
<organism evidence="9 10">
    <name type="scientific">Amborella trichopoda</name>
    <dbReference type="NCBI Taxonomy" id="13333"/>
    <lineage>
        <taxon>Eukaryota</taxon>
        <taxon>Viridiplantae</taxon>
        <taxon>Streptophyta</taxon>
        <taxon>Embryophyta</taxon>
        <taxon>Tracheophyta</taxon>
        <taxon>Spermatophyta</taxon>
        <taxon>Magnoliopsida</taxon>
        <taxon>Amborellales</taxon>
        <taxon>Amborellaceae</taxon>
        <taxon>Amborella</taxon>
    </lineage>
</organism>
<name>U5D178_AMBTC</name>
<evidence type="ECO:0000256" key="7">
    <source>
        <dbReference type="PROSITE-ProRule" id="PRU00175"/>
    </source>
</evidence>
<comment type="catalytic activity">
    <reaction evidence="1">
        <text>S-ubiquitinyl-[E2 ubiquitin-conjugating enzyme]-L-cysteine + [acceptor protein]-L-lysine = [E2 ubiquitin-conjugating enzyme]-L-cysteine + N(6)-ubiquitinyl-[acceptor protein]-L-lysine.</text>
        <dbReference type="EC" id="2.3.2.27"/>
    </reaction>
</comment>
<dbReference type="OMA" id="NGGEANH"/>
<sequence length="97" mass="10732">MEDSFDLDLVLEFPATGVELSGGIREPKISVASFPGVEVGNELLLGSCMVCMDVFEVGSMAKQMPSCVHVYHEGCIHKWLQRDNSCPLCRCRILVKQ</sequence>
<dbReference type="eggNOG" id="KOG0800">
    <property type="taxonomic scope" value="Eukaryota"/>
</dbReference>
<keyword evidence="10" id="KW-1185">Reference proteome</keyword>
<dbReference type="AlphaFoldDB" id="U5D178"/>
<evidence type="ECO:0000313" key="9">
    <source>
        <dbReference type="EMBL" id="ERN15142.1"/>
    </source>
</evidence>
<proteinExistence type="inferred from homology"/>
<protein>
    <recommendedName>
        <fullName evidence="2">RING-type E3 ubiquitin transferase</fullName>
        <ecNumber evidence="2">2.3.2.27</ecNumber>
    </recommendedName>
</protein>
<dbReference type="SMART" id="SM00184">
    <property type="entry name" value="RING"/>
    <property type="match status" value="1"/>
</dbReference>
<dbReference type="PROSITE" id="PS50089">
    <property type="entry name" value="ZF_RING_2"/>
    <property type="match status" value="1"/>
</dbReference>
<evidence type="ECO:0000256" key="5">
    <source>
        <dbReference type="ARBA" id="ARBA00022833"/>
    </source>
</evidence>
<dbReference type="GO" id="GO:0008270">
    <property type="term" value="F:zinc ion binding"/>
    <property type="evidence" value="ECO:0007669"/>
    <property type="project" value="UniProtKB-KW"/>
</dbReference>
<dbReference type="Proteomes" id="UP000017836">
    <property type="component" value="Unassembled WGS sequence"/>
</dbReference>
<dbReference type="GO" id="GO:0016567">
    <property type="term" value="P:protein ubiquitination"/>
    <property type="evidence" value="ECO:0000318"/>
    <property type="project" value="GO_Central"/>
</dbReference>
<dbReference type="Gramene" id="ERN15142">
    <property type="protein sequence ID" value="ERN15142"/>
    <property type="gene ID" value="AMTR_s00056p00124260"/>
</dbReference>
<comment type="similarity">
    <text evidence="6">Belongs to the RING-type zinc finger family. ATL subfamily.</text>
</comment>
<evidence type="ECO:0000313" key="10">
    <source>
        <dbReference type="Proteomes" id="UP000017836"/>
    </source>
</evidence>
<evidence type="ECO:0000259" key="8">
    <source>
        <dbReference type="PROSITE" id="PS50089"/>
    </source>
</evidence>
<dbReference type="EMBL" id="KI392510">
    <property type="protein sequence ID" value="ERN15142.1"/>
    <property type="molecule type" value="Genomic_DNA"/>
</dbReference>
<evidence type="ECO:0000256" key="6">
    <source>
        <dbReference type="ARBA" id="ARBA00024209"/>
    </source>
</evidence>
<dbReference type="PANTHER" id="PTHR14155">
    <property type="entry name" value="RING FINGER DOMAIN-CONTAINING"/>
    <property type="match status" value="1"/>
</dbReference>